<evidence type="ECO:0000256" key="1">
    <source>
        <dbReference type="SAM" id="Phobius"/>
    </source>
</evidence>
<protein>
    <submittedName>
        <fullName evidence="3">Uncharacterized protein</fullName>
    </submittedName>
</protein>
<evidence type="ECO:0000313" key="3">
    <source>
        <dbReference type="EMBL" id="CAD8860395.1"/>
    </source>
</evidence>
<feature type="signal peptide" evidence="2">
    <location>
        <begin position="1"/>
        <end position="20"/>
    </location>
</feature>
<gene>
    <name evidence="3" type="ORF">NSCI0253_LOCUS34749</name>
</gene>
<dbReference type="AlphaFoldDB" id="A0A7S1AP29"/>
<evidence type="ECO:0000256" key="2">
    <source>
        <dbReference type="SAM" id="SignalP"/>
    </source>
</evidence>
<keyword evidence="2" id="KW-0732">Signal</keyword>
<accession>A0A7S1AP29</accession>
<keyword evidence="1" id="KW-0472">Membrane</keyword>
<feature type="chain" id="PRO_5030772686" evidence="2">
    <location>
        <begin position="21"/>
        <end position="426"/>
    </location>
</feature>
<organism evidence="3">
    <name type="scientific">Noctiluca scintillans</name>
    <name type="common">Sea sparkle</name>
    <name type="synonym">Red tide dinoflagellate</name>
    <dbReference type="NCBI Taxonomy" id="2966"/>
    <lineage>
        <taxon>Eukaryota</taxon>
        <taxon>Sar</taxon>
        <taxon>Alveolata</taxon>
        <taxon>Dinophyceae</taxon>
        <taxon>Noctilucales</taxon>
        <taxon>Noctilucaceae</taxon>
        <taxon>Noctiluca</taxon>
    </lineage>
</organism>
<sequence>MTSLYVHSIFFCALVTILDAVSAPQSRGSFFGRQSTLSNEDAQDRPLITPTANDTISQEYWNKAQATLEQARLSTTLQATQVSEYLQESNTSEAWRFKELGELNQPYPTRLAAALFYMLSEHETTNLPSQDVVDQEFVSPCPMVIFSNYIVIRPPRCGNSMGTWSDEKNRTLLRWWRSSSGEVNFKVDSRAFGNGSVDFATLHPQASLSTAKYQLSNCFGSHRYGIEEQVTKLSQGTDLLTETSDPSKAFYMQYFVTWPNGTDVAQTNLFRMNANAVNATKDSSQTTVGAATRKGNWKASEWSECTANTREWTVNFTTSNDTNEVATVQDLRVAMATMITLMASRDEGRNQETAFTNNGGERHAFFTFLLVWFIVIVTVLAFGALIWAFQSSPFADRARLFFIRLEHALLPKRSFKSRTPVFHPTW</sequence>
<name>A0A7S1AP29_NOCSC</name>
<dbReference type="EMBL" id="HBFQ01048625">
    <property type="protein sequence ID" value="CAD8860395.1"/>
    <property type="molecule type" value="Transcribed_RNA"/>
</dbReference>
<feature type="transmembrane region" description="Helical" evidence="1">
    <location>
        <begin position="365"/>
        <end position="389"/>
    </location>
</feature>
<proteinExistence type="predicted"/>
<keyword evidence="1" id="KW-0812">Transmembrane</keyword>
<keyword evidence="1" id="KW-1133">Transmembrane helix</keyword>
<reference evidence="3" key="1">
    <citation type="submission" date="2021-01" db="EMBL/GenBank/DDBJ databases">
        <authorList>
            <person name="Corre E."/>
            <person name="Pelletier E."/>
            <person name="Niang G."/>
            <person name="Scheremetjew M."/>
            <person name="Finn R."/>
            <person name="Kale V."/>
            <person name="Holt S."/>
            <person name="Cochrane G."/>
            <person name="Meng A."/>
            <person name="Brown T."/>
            <person name="Cohen L."/>
        </authorList>
    </citation>
    <scope>NUCLEOTIDE SEQUENCE</scope>
</reference>